<feature type="domain" description="PA" evidence="4">
    <location>
        <begin position="77"/>
        <end position="182"/>
    </location>
</feature>
<feature type="chain" id="PRO_5040931800" description="PA domain-containing protein" evidence="3">
    <location>
        <begin position="27"/>
        <end position="206"/>
    </location>
</feature>
<protein>
    <recommendedName>
        <fullName evidence="4">PA domain-containing protein</fullName>
    </recommendedName>
</protein>
<dbReference type="OrthoDB" id="77835at2759"/>
<dbReference type="InterPro" id="IPR046450">
    <property type="entry name" value="PA_dom_sf"/>
</dbReference>
<dbReference type="AlphaFoldDB" id="A0A9W7GCX0"/>
<evidence type="ECO:0000256" key="1">
    <source>
        <dbReference type="ARBA" id="ARBA00022729"/>
    </source>
</evidence>
<dbReference type="Proteomes" id="UP001165065">
    <property type="component" value="Unassembled WGS sequence"/>
</dbReference>
<dbReference type="Pfam" id="PF02225">
    <property type="entry name" value="PA"/>
    <property type="match status" value="1"/>
</dbReference>
<evidence type="ECO:0000313" key="5">
    <source>
        <dbReference type="EMBL" id="GMI40414.1"/>
    </source>
</evidence>
<evidence type="ECO:0000256" key="3">
    <source>
        <dbReference type="SAM" id="SignalP"/>
    </source>
</evidence>
<dbReference type="SUPFAM" id="SSF52025">
    <property type="entry name" value="PA domain"/>
    <property type="match status" value="1"/>
</dbReference>
<gene>
    <name evidence="5" type="ORF">TrCOL_g5929</name>
</gene>
<organism evidence="5 6">
    <name type="scientific">Triparma columacea</name>
    <dbReference type="NCBI Taxonomy" id="722753"/>
    <lineage>
        <taxon>Eukaryota</taxon>
        <taxon>Sar</taxon>
        <taxon>Stramenopiles</taxon>
        <taxon>Ochrophyta</taxon>
        <taxon>Bolidophyceae</taxon>
        <taxon>Parmales</taxon>
        <taxon>Triparmaceae</taxon>
        <taxon>Triparma</taxon>
    </lineage>
</organism>
<dbReference type="PANTHER" id="PTHR22702:SF1">
    <property type="entry name" value="PROTEASE-ASSOCIATED DOMAIN-CONTAINING PROTEIN 1"/>
    <property type="match status" value="1"/>
</dbReference>
<dbReference type="EMBL" id="BRYA01000127">
    <property type="protein sequence ID" value="GMI40414.1"/>
    <property type="molecule type" value="Genomic_DNA"/>
</dbReference>
<dbReference type="PANTHER" id="PTHR22702">
    <property type="entry name" value="PROTEASE-ASSOCIATED DOMAIN-CONTAINING PROTEIN"/>
    <property type="match status" value="1"/>
</dbReference>
<accession>A0A9W7GCX0</accession>
<dbReference type="CDD" id="cd04818">
    <property type="entry name" value="PA_subtilisin_1"/>
    <property type="match status" value="1"/>
</dbReference>
<keyword evidence="1 3" id="KW-0732">Signal</keyword>
<reference evidence="6" key="1">
    <citation type="journal article" date="2023" name="Commun. Biol.">
        <title>Genome analysis of Parmales, the sister group of diatoms, reveals the evolutionary specialization of diatoms from phago-mixotrophs to photoautotrophs.</title>
        <authorList>
            <person name="Ban H."/>
            <person name="Sato S."/>
            <person name="Yoshikawa S."/>
            <person name="Yamada K."/>
            <person name="Nakamura Y."/>
            <person name="Ichinomiya M."/>
            <person name="Sato N."/>
            <person name="Blanc-Mathieu R."/>
            <person name="Endo H."/>
            <person name="Kuwata A."/>
            <person name="Ogata H."/>
        </authorList>
    </citation>
    <scope>NUCLEOTIDE SEQUENCE [LARGE SCALE GENOMIC DNA]</scope>
</reference>
<keyword evidence="2" id="KW-0325">Glycoprotein</keyword>
<comment type="caution">
    <text evidence="5">The sequence shown here is derived from an EMBL/GenBank/DDBJ whole genome shotgun (WGS) entry which is preliminary data.</text>
</comment>
<dbReference type="InterPro" id="IPR003137">
    <property type="entry name" value="PA_domain"/>
</dbReference>
<keyword evidence="6" id="KW-1185">Reference proteome</keyword>
<sequence>MPVLATRALKLFLLVCLSSFIAPSYSTLLMRLHSKQRKNQPKGLLSVELCKGCDNPRLEGSYLEGLNAYQGVQEFEVQGEIVYAVPNDGRRRPMNKREIVGKIALFNRGEVALVDKVLHAQEAGAIAVILIDNGQCRDEEFTHCGMAGRLSDGGFAKNDDGTKWRKVTIPALFITEVSGQRILNLMDLEEIHIPGMGEQYKNAAPS</sequence>
<proteinExistence type="predicted"/>
<evidence type="ECO:0000256" key="2">
    <source>
        <dbReference type="ARBA" id="ARBA00023180"/>
    </source>
</evidence>
<evidence type="ECO:0000259" key="4">
    <source>
        <dbReference type="Pfam" id="PF02225"/>
    </source>
</evidence>
<feature type="signal peptide" evidence="3">
    <location>
        <begin position="1"/>
        <end position="26"/>
    </location>
</feature>
<name>A0A9W7GCX0_9STRA</name>
<dbReference type="Gene3D" id="3.50.30.30">
    <property type="match status" value="1"/>
</dbReference>
<evidence type="ECO:0000313" key="6">
    <source>
        <dbReference type="Proteomes" id="UP001165065"/>
    </source>
</evidence>